<comment type="similarity">
    <text evidence="1">Belongs to the LysR transcriptional regulatory family.</text>
</comment>
<dbReference type="RefSeq" id="WP_094854188.1">
    <property type="nucleotide sequence ID" value="NZ_NEVM01000005.1"/>
</dbReference>
<proteinExistence type="inferred from homology"/>
<gene>
    <name evidence="3" type="ORF">CAL29_16575</name>
</gene>
<organism evidence="3 4">
    <name type="scientific">Bordetella genomosp. 10</name>
    <dbReference type="NCBI Taxonomy" id="1416804"/>
    <lineage>
        <taxon>Bacteria</taxon>
        <taxon>Pseudomonadati</taxon>
        <taxon>Pseudomonadota</taxon>
        <taxon>Betaproteobacteria</taxon>
        <taxon>Burkholderiales</taxon>
        <taxon>Alcaligenaceae</taxon>
        <taxon>Bordetella</taxon>
    </lineage>
</organism>
<protein>
    <recommendedName>
        <fullName evidence="2">LysR substrate-binding domain-containing protein</fullName>
    </recommendedName>
</protein>
<comment type="caution">
    <text evidence="3">The sequence shown here is derived from an EMBL/GenBank/DDBJ whole genome shotgun (WGS) entry which is preliminary data.</text>
</comment>
<name>A0A261RXE7_9BORD</name>
<dbReference type="Proteomes" id="UP000216020">
    <property type="component" value="Unassembled WGS sequence"/>
</dbReference>
<evidence type="ECO:0000313" key="3">
    <source>
        <dbReference type="EMBL" id="OZI29744.1"/>
    </source>
</evidence>
<dbReference type="InterPro" id="IPR005119">
    <property type="entry name" value="LysR_subst-bd"/>
</dbReference>
<dbReference type="GO" id="GO:0043565">
    <property type="term" value="F:sequence-specific DNA binding"/>
    <property type="evidence" value="ECO:0007669"/>
    <property type="project" value="TreeGrafter"/>
</dbReference>
<accession>A0A261RXE7</accession>
<keyword evidence="4" id="KW-1185">Reference proteome</keyword>
<dbReference type="OrthoDB" id="9789529at2"/>
<dbReference type="PANTHER" id="PTHR30537:SF74">
    <property type="entry name" value="HTH-TYPE TRANSCRIPTIONAL REGULATOR TRPI"/>
    <property type="match status" value="1"/>
</dbReference>
<sequence length="132" mass="14068">MPISLSPLLRHVLYPSAWTEWARAMAPGLALDATGPEYDHYSVMLEAVQAELGVAIVPRLLVRKALASGELEAPFNEVVLGSSGYYLVLRDTAAPAQAVRAAGDWLMARAEEMAREWLPAAPAPAAGSGNVQ</sequence>
<dbReference type="InterPro" id="IPR058163">
    <property type="entry name" value="LysR-type_TF_proteobact-type"/>
</dbReference>
<evidence type="ECO:0000313" key="4">
    <source>
        <dbReference type="Proteomes" id="UP000216020"/>
    </source>
</evidence>
<dbReference type="Gene3D" id="3.40.190.10">
    <property type="entry name" value="Periplasmic binding protein-like II"/>
    <property type="match status" value="1"/>
</dbReference>
<dbReference type="AlphaFoldDB" id="A0A261RXE7"/>
<evidence type="ECO:0000256" key="1">
    <source>
        <dbReference type="ARBA" id="ARBA00009437"/>
    </source>
</evidence>
<dbReference type="EMBL" id="NEVM01000005">
    <property type="protein sequence ID" value="OZI29744.1"/>
    <property type="molecule type" value="Genomic_DNA"/>
</dbReference>
<dbReference type="GO" id="GO:0003700">
    <property type="term" value="F:DNA-binding transcription factor activity"/>
    <property type="evidence" value="ECO:0007669"/>
    <property type="project" value="TreeGrafter"/>
</dbReference>
<dbReference type="Pfam" id="PF03466">
    <property type="entry name" value="LysR_substrate"/>
    <property type="match status" value="1"/>
</dbReference>
<dbReference type="GO" id="GO:0006351">
    <property type="term" value="P:DNA-templated transcription"/>
    <property type="evidence" value="ECO:0007669"/>
    <property type="project" value="TreeGrafter"/>
</dbReference>
<evidence type="ECO:0000259" key="2">
    <source>
        <dbReference type="Pfam" id="PF03466"/>
    </source>
</evidence>
<feature type="domain" description="LysR substrate-binding" evidence="2">
    <location>
        <begin position="15"/>
        <end position="109"/>
    </location>
</feature>
<dbReference type="PANTHER" id="PTHR30537">
    <property type="entry name" value="HTH-TYPE TRANSCRIPTIONAL REGULATOR"/>
    <property type="match status" value="1"/>
</dbReference>
<dbReference type="SUPFAM" id="SSF53850">
    <property type="entry name" value="Periplasmic binding protein-like II"/>
    <property type="match status" value="1"/>
</dbReference>
<reference evidence="4" key="1">
    <citation type="submission" date="2017-05" db="EMBL/GenBank/DDBJ databases">
        <title>Complete and WGS of Bordetella genogroups.</title>
        <authorList>
            <person name="Spilker T."/>
            <person name="Lipuma J."/>
        </authorList>
    </citation>
    <scope>NUCLEOTIDE SEQUENCE [LARGE SCALE GENOMIC DNA]</scope>
    <source>
        <strain evidence="4">AU16122</strain>
    </source>
</reference>